<keyword evidence="3" id="KW-1185">Reference proteome</keyword>
<dbReference type="Gene3D" id="1.20.910.10">
    <property type="entry name" value="Heme oxygenase-like"/>
    <property type="match status" value="1"/>
</dbReference>
<gene>
    <name evidence="2" type="ORF">HYPSUDRAFT_49656</name>
</gene>
<dbReference type="CDD" id="cd19357">
    <property type="entry name" value="TenA_E_At3g16990-like"/>
    <property type="match status" value="1"/>
</dbReference>
<dbReference type="AlphaFoldDB" id="A0A0D2LSG3"/>
<evidence type="ECO:0000313" key="2">
    <source>
        <dbReference type="EMBL" id="KJA13738.1"/>
    </source>
</evidence>
<dbReference type="InterPro" id="IPR016084">
    <property type="entry name" value="Haem_Oase-like_multi-hlx"/>
</dbReference>
<dbReference type="SUPFAM" id="SSF48613">
    <property type="entry name" value="Heme oxygenase-like"/>
    <property type="match status" value="1"/>
</dbReference>
<dbReference type="GO" id="GO:0006772">
    <property type="term" value="P:thiamine metabolic process"/>
    <property type="evidence" value="ECO:0007669"/>
    <property type="project" value="UniProtKB-ARBA"/>
</dbReference>
<dbReference type="Pfam" id="PF03070">
    <property type="entry name" value="TENA_THI-4"/>
    <property type="match status" value="1"/>
</dbReference>
<sequence length="262" mass="29204">MSEITNYQALSAHLLSLTNEEKYTAATRHTFLTHATIGTLPLARLALWLAQDRIYAAHAYPRFIGALIAAIPFSAADGVSSPRERRNAEVLRVLVGCLDNIVKEVGFFGDVAAEWGMDLDAWNQRKATRDYTAEMSRISTQGSLEEGLVFLWAMEKIYLDAWSSVKNLEDRTVDPDEKDPVAIAAVRSFANNWSSPDFVTFVDTLRALVDGLNISPVDELYSRVENIWKRVVELEVEFWPHDGEELEAASKKQPAASKTGGL</sequence>
<dbReference type="PANTHER" id="PTHR41813">
    <property type="entry name" value="REGULATOR PAB1642, PUTATIVE (AFU_ORTHOLOGUE AFUA_3G11955)-RELATED"/>
    <property type="match status" value="1"/>
</dbReference>
<dbReference type="Proteomes" id="UP000054270">
    <property type="component" value="Unassembled WGS sequence"/>
</dbReference>
<dbReference type="InterPro" id="IPR004305">
    <property type="entry name" value="Thiaminase-2/PQQC"/>
</dbReference>
<reference evidence="3" key="1">
    <citation type="submission" date="2014-04" db="EMBL/GenBank/DDBJ databases">
        <title>Evolutionary Origins and Diversification of the Mycorrhizal Mutualists.</title>
        <authorList>
            <consortium name="DOE Joint Genome Institute"/>
            <consortium name="Mycorrhizal Genomics Consortium"/>
            <person name="Kohler A."/>
            <person name="Kuo A."/>
            <person name="Nagy L.G."/>
            <person name="Floudas D."/>
            <person name="Copeland A."/>
            <person name="Barry K.W."/>
            <person name="Cichocki N."/>
            <person name="Veneault-Fourrey C."/>
            <person name="LaButti K."/>
            <person name="Lindquist E.A."/>
            <person name="Lipzen A."/>
            <person name="Lundell T."/>
            <person name="Morin E."/>
            <person name="Murat C."/>
            <person name="Riley R."/>
            <person name="Ohm R."/>
            <person name="Sun H."/>
            <person name="Tunlid A."/>
            <person name="Henrissat B."/>
            <person name="Grigoriev I.V."/>
            <person name="Hibbett D.S."/>
            <person name="Martin F."/>
        </authorList>
    </citation>
    <scope>NUCLEOTIDE SEQUENCE [LARGE SCALE GENOMIC DNA]</scope>
    <source>
        <strain evidence="3">FD-334 SS-4</strain>
    </source>
</reference>
<feature type="domain" description="Thiaminase-2/PQQC" evidence="1">
    <location>
        <begin position="22"/>
        <end position="240"/>
    </location>
</feature>
<protein>
    <recommendedName>
        <fullName evidence="1">Thiaminase-2/PQQC domain-containing protein</fullName>
    </recommendedName>
</protein>
<name>A0A0D2LSG3_HYPSF</name>
<proteinExistence type="predicted"/>
<evidence type="ECO:0000313" key="3">
    <source>
        <dbReference type="Proteomes" id="UP000054270"/>
    </source>
</evidence>
<dbReference type="OMA" id="IPNWTSE"/>
<dbReference type="EMBL" id="KN817718">
    <property type="protein sequence ID" value="KJA13738.1"/>
    <property type="molecule type" value="Genomic_DNA"/>
</dbReference>
<dbReference type="STRING" id="945553.A0A0D2LSG3"/>
<organism evidence="2 3">
    <name type="scientific">Hypholoma sublateritium (strain FD-334 SS-4)</name>
    <dbReference type="NCBI Taxonomy" id="945553"/>
    <lineage>
        <taxon>Eukaryota</taxon>
        <taxon>Fungi</taxon>
        <taxon>Dikarya</taxon>
        <taxon>Basidiomycota</taxon>
        <taxon>Agaricomycotina</taxon>
        <taxon>Agaricomycetes</taxon>
        <taxon>Agaricomycetidae</taxon>
        <taxon>Agaricales</taxon>
        <taxon>Agaricineae</taxon>
        <taxon>Strophariaceae</taxon>
        <taxon>Hypholoma</taxon>
    </lineage>
</organism>
<evidence type="ECO:0000259" key="1">
    <source>
        <dbReference type="Pfam" id="PF03070"/>
    </source>
</evidence>
<dbReference type="OrthoDB" id="37730at2759"/>
<accession>A0A0D2LSG3</accession>
<dbReference type="PANTHER" id="PTHR41813:SF2">
    <property type="entry name" value="REGULATOR PAB1642, PUTATIVE (AFU_ORTHOLOGUE AFUA_3G11955)-RELATED"/>
    <property type="match status" value="1"/>
</dbReference>
<dbReference type="InterPro" id="IPR053261">
    <property type="entry name" value="Polyketide-peptide_reg"/>
</dbReference>